<keyword evidence="8" id="KW-1185">Reference proteome</keyword>
<keyword evidence="5 6" id="KW-0472">Membrane</keyword>
<dbReference type="OMA" id="WYWTGSS"/>
<dbReference type="eggNOG" id="ENOG502RZXR">
    <property type="taxonomic scope" value="Eukaryota"/>
</dbReference>
<dbReference type="RefSeq" id="XP_003686521.1">
    <property type="nucleotide sequence ID" value="XM_003686473.1"/>
</dbReference>
<dbReference type="OrthoDB" id="19981at2759"/>
<dbReference type="HOGENOM" id="CLU_091774_0_0_1"/>
<dbReference type="GO" id="GO:0070072">
    <property type="term" value="P:vacuolar proton-transporting V-type ATPase complex assembly"/>
    <property type="evidence" value="ECO:0007669"/>
    <property type="project" value="EnsemblFungi"/>
</dbReference>
<dbReference type="GO" id="GO:0005789">
    <property type="term" value="C:endoplasmic reticulum membrane"/>
    <property type="evidence" value="ECO:0007669"/>
    <property type="project" value="UniProtKB-SubCell"/>
</dbReference>
<dbReference type="GO" id="GO:1990871">
    <property type="term" value="C:Vma12-Vma22 assembly complex"/>
    <property type="evidence" value="ECO:0007669"/>
    <property type="project" value="EnsemblFungi"/>
</dbReference>
<dbReference type="Proteomes" id="UP000005666">
    <property type="component" value="Chromosome 7"/>
</dbReference>
<evidence type="ECO:0008006" key="9">
    <source>
        <dbReference type="Google" id="ProtNLM"/>
    </source>
</evidence>
<comment type="subcellular location">
    <subcellularLocation>
        <location evidence="1">Endoplasmic reticulum membrane</location>
        <topology evidence="1">Multi-pass membrane protein</topology>
    </subcellularLocation>
</comment>
<feature type="transmembrane region" description="Helical" evidence="6">
    <location>
        <begin position="161"/>
        <end position="183"/>
    </location>
</feature>
<organism evidence="7 8">
    <name type="scientific">Tetrapisispora phaffii (strain ATCC 24235 / CBS 4417 / NBRC 1672 / NRRL Y-8282 / UCD 70-5)</name>
    <name type="common">Yeast</name>
    <name type="synonym">Fabospora phaffii</name>
    <dbReference type="NCBI Taxonomy" id="1071381"/>
    <lineage>
        <taxon>Eukaryota</taxon>
        <taxon>Fungi</taxon>
        <taxon>Dikarya</taxon>
        <taxon>Ascomycota</taxon>
        <taxon>Saccharomycotina</taxon>
        <taxon>Saccharomycetes</taxon>
        <taxon>Saccharomycetales</taxon>
        <taxon>Saccharomycetaceae</taxon>
        <taxon>Tetrapisispora</taxon>
    </lineage>
</organism>
<feature type="transmembrane region" description="Helical" evidence="6">
    <location>
        <begin position="131"/>
        <end position="149"/>
    </location>
</feature>
<dbReference type="PANTHER" id="PTHR31394:SF1">
    <property type="entry name" value="TRANSMEMBRANE PROTEIN 199"/>
    <property type="match status" value="1"/>
</dbReference>
<dbReference type="PANTHER" id="PTHR31394">
    <property type="entry name" value="TRANSMEMBRANE PROTEIN 199"/>
    <property type="match status" value="1"/>
</dbReference>
<evidence type="ECO:0000256" key="2">
    <source>
        <dbReference type="ARBA" id="ARBA00022692"/>
    </source>
</evidence>
<accession>G8BW09</accession>
<evidence type="ECO:0000313" key="7">
    <source>
        <dbReference type="EMBL" id="CCE64087.1"/>
    </source>
</evidence>
<keyword evidence="2 6" id="KW-0812">Transmembrane</keyword>
<protein>
    <recommendedName>
        <fullName evidence="9">Vacuolar ATPase assembly integral membrane protein VPH2</fullName>
    </recommendedName>
</protein>
<dbReference type="AlphaFoldDB" id="G8BW09"/>
<keyword evidence="4 6" id="KW-1133">Transmembrane helix</keyword>
<name>G8BW09_TETPH</name>
<dbReference type="KEGG" id="tpf:TPHA_0G02520"/>
<evidence type="ECO:0000256" key="3">
    <source>
        <dbReference type="ARBA" id="ARBA00022824"/>
    </source>
</evidence>
<proteinExistence type="predicted"/>
<dbReference type="Pfam" id="PF11712">
    <property type="entry name" value="Vma12"/>
    <property type="match status" value="1"/>
</dbReference>
<evidence type="ECO:0000256" key="4">
    <source>
        <dbReference type="ARBA" id="ARBA00022989"/>
    </source>
</evidence>
<evidence type="ECO:0000256" key="5">
    <source>
        <dbReference type="ARBA" id="ARBA00023136"/>
    </source>
</evidence>
<evidence type="ECO:0000256" key="6">
    <source>
        <dbReference type="SAM" id="Phobius"/>
    </source>
</evidence>
<evidence type="ECO:0000313" key="8">
    <source>
        <dbReference type="Proteomes" id="UP000005666"/>
    </source>
</evidence>
<gene>
    <name evidence="7" type="primary">TPHA0G02520</name>
    <name evidence="7" type="ordered locus">TPHA_0G02520</name>
</gene>
<dbReference type="EMBL" id="HE612862">
    <property type="protein sequence ID" value="CCE64087.1"/>
    <property type="molecule type" value="Genomic_DNA"/>
</dbReference>
<sequence>MFDIKLNTNIRNFLVSITSSSNNIEITEIIEQDYISIDALKDIYKSNKSTQPKISLKELLTPLEFQIKEKHVRGSHYTDEFKKQLNYLKLKNEEDDYQNMIKKSNLQSKAYDDDYISPAQMNKQIKEQVTTVFNIIISVLSVIAAIWYWTKSSMVVSPEYRILLCLFFGILVLVAEVVVYNSYLNKIETAKTTERAKKEKISVIERIVI</sequence>
<dbReference type="InterPro" id="IPR021013">
    <property type="entry name" value="ATPase_Vma12"/>
</dbReference>
<keyword evidence="3" id="KW-0256">Endoplasmic reticulum</keyword>
<evidence type="ECO:0000256" key="1">
    <source>
        <dbReference type="ARBA" id="ARBA00004477"/>
    </source>
</evidence>
<reference evidence="7 8" key="1">
    <citation type="journal article" date="2011" name="Proc. Natl. Acad. Sci. U.S.A.">
        <title>Evolutionary erosion of yeast sex chromosomes by mating-type switching accidents.</title>
        <authorList>
            <person name="Gordon J.L."/>
            <person name="Armisen D."/>
            <person name="Proux-Wera E."/>
            <person name="Oheigeartaigh S.S."/>
            <person name="Byrne K.P."/>
            <person name="Wolfe K.H."/>
        </authorList>
    </citation>
    <scope>NUCLEOTIDE SEQUENCE [LARGE SCALE GENOMIC DNA]</scope>
    <source>
        <strain evidence="8">ATCC 24235 / CBS 4417 / NBRC 1672 / NRRL Y-8282 / UCD 70-5</strain>
    </source>
</reference>
<dbReference type="GeneID" id="11535762"/>
<dbReference type="GO" id="GO:0007035">
    <property type="term" value="P:vacuolar acidification"/>
    <property type="evidence" value="ECO:0007669"/>
    <property type="project" value="EnsemblFungi"/>
</dbReference>